<dbReference type="EMBL" id="CDHN01000001">
    <property type="protein sequence ID" value="CEJ80266.1"/>
    <property type="molecule type" value="Genomic_DNA"/>
</dbReference>
<evidence type="ECO:0000313" key="3">
    <source>
        <dbReference type="Proteomes" id="UP000039046"/>
    </source>
</evidence>
<feature type="domain" description="Carbohydrate kinase PfkB" evidence="1">
    <location>
        <begin position="331"/>
        <end position="377"/>
    </location>
</feature>
<evidence type="ECO:0000259" key="1">
    <source>
        <dbReference type="Pfam" id="PF00294"/>
    </source>
</evidence>
<dbReference type="AlphaFoldDB" id="A0A0A1SQH3"/>
<keyword evidence="3" id="KW-1185">Reference proteome</keyword>
<evidence type="ECO:0000313" key="2">
    <source>
        <dbReference type="EMBL" id="CEJ80266.1"/>
    </source>
</evidence>
<dbReference type="HOGENOM" id="CLU_032834_0_0_1"/>
<dbReference type="PANTHER" id="PTHR47098:SF2">
    <property type="entry name" value="PROTEIN MAK32"/>
    <property type="match status" value="1"/>
</dbReference>
<dbReference type="STRING" id="1531966.A0A0A1SQH3"/>
<dbReference type="PANTHER" id="PTHR47098">
    <property type="entry name" value="PROTEIN MAK32"/>
    <property type="match status" value="1"/>
</dbReference>
<accession>A0A0A1SQH3</accession>
<dbReference type="SUPFAM" id="SSF53613">
    <property type="entry name" value="Ribokinase-like"/>
    <property type="match status" value="1"/>
</dbReference>
<dbReference type="CDD" id="cd01943">
    <property type="entry name" value="MAK32"/>
    <property type="match status" value="1"/>
</dbReference>
<proteinExistence type="predicted"/>
<protein>
    <recommendedName>
        <fullName evidence="1">Carbohydrate kinase PfkB domain-containing protein</fullName>
    </recommendedName>
</protein>
<organism evidence="2 3">
    <name type="scientific">[Torrubiella] hemipterigena</name>
    <dbReference type="NCBI Taxonomy" id="1531966"/>
    <lineage>
        <taxon>Eukaryota</taxon>
        <taxon>Fungi</taxon>
        <taxon>Dikarya</taxon>
        <taxon>Ascomycota</taxon>
        <taxon>Pezizomycotina</taxon>
        <taxon>Sordariomycetes</taxon>
        <taxon>Hypocreomycetidae</taxon>
        <taxon>Hypocreales</taxon>
        <taxon>Clavicipitaceae</taxon>
        <taxon>Clavicipitaceae incertae sedis</taxon>
        <taxon>'Torrubiella' clade</taxon>
    </lineage>
</organism>
<dbReference type="OrthoDB" id="497927at2759"/>
<name>A0A0A1SQH3_9HYPO</name>
<dbReference type="InterPro" id="IPR034094">
    <property type="entry name" value="Mak32"/>
</dbReference>
<gene>
    <name evidence="2" type="ORF">VHEMI00462</name>
</gene>
<dbReference type="InterPro" id="IPR011611">
    <property type="entry name" value="PfkB_dom"/>
</dbReference>
<reference evidence="2 3" key="1">
    <citation type="journal article" date="2015" name="Genome Announc.">
        <title>Draft Genome Sequence and Gene Annotation of the Entomopathogenic Fungus Verticillium hemipterigenum.</title>
        <authorList>
            <person name="Horn F."/>
            <person name="Habel A."/>
            <person name="Scharf D.H."/>
            <person name="Dworschak J."/>
            <person name="Brakhage A.A."/>
            <person name="Guthke R."/>
            <person name="Hertweck C."/>
            <person name="Linde J."/>
        </authorList>
    </citation>
    <scope>NUCLEOTIDE SEQUENCE [LARGE SCALE GENOMIC DNA]</scope>
</reference>
<dbReference type="Gene3D" id="3.40.1190.20">
    <property type="match status" value="1"/>
</dbReference>
<dbReference type="Pfam" id="PF00294">
    <property type="entry name" value="PfkB"/>
    <property type="match status" value="1"/>
</dbReference>
<dbReference type="Proteomes" id="UP000039046">
    <property type="component" value="Unassembled WGS sequence"/>
</dbReference>
<dbReference type="InterPro" id="IPR029056">
    <property type="entry name" value="Ribokinase-like"/>
</dbReference>
<sequence>MEDNDSSAQPSQATAETCIDFVTLGMFIIDDIDFVPPKPPVKGILGGAGAYSALGARLFSPGEKTSSVGWIVDQGSDFPSNLKTLIDGWDTTAVFRYDPNRLTTRGWNGYEGTDDHRSFKYMTPKKRLTGEDLTPELLQSRSFHLICSPLRCQELVKDITSKRKKVMPADGYCKPIFVWEPVPDLCTPEELLNCTNTLPMIDICSPNHTELAGFMGDHGLDPETGRICTASVERACEQLLGSMPLQSYAIVVRAGEKGCYIAKNGGRKRKRAEASKAAPRKQLIHGSLNPEIDMEALLAGLMQGDDGVVDTQEIEVDPGIEKWIPAYHQDPSNVVDPTGGGNTFLGAMTVALARGEDIETATIWGSTAASLAIEQVGMPTIGSDSSRRETWNSVVIDERLSEYEQRIHETQ</sequence>